<organism evidence="1 2">
    <name type="scientific">Xylophilus ampelinus</name>
    <dbReference type="NCBI Taxonomy" id="54067"/>
    <lineage>
        <taxon>Bacteria</taxon>
        <taxon>Pseudomonadati</taxon>
        <taxon>Pseudomonadota</taxon>
        <taxon>Betaproteobacteria</taxon>
        <taxon>Burkholderiales</taxon>
        <taxon>Xylophilus</taxon>
    </lineage>
</organism>
<dbReference type="RefSeq" id="WP_110465600.1">
    <property type="nucleotide sequence ID" value="NZ_JAMOFZ010000011.1"/>
</dbReference>
<accession>A0A318SXW7</accession>
<keyword evidence="2" id="KW-1185">Reference proteome</keyword>
<reference evidence="1 2" key="1">
    <citation type="submission" date="2018-06" db="EMBL/GenBank/DDBJ databases">
        <title>Genomic Encyclopedia of Type Strains, Phase III (KMG-III): the genomes of soil and plant-associated and newly described type strains.</title>
        <authorList>
            <person name="Whitman W."/>
        </authorList>
    </citation>
    <scope>NUCLEOTIDE SEQUENCE [LARGE SCALE GENOMIC DNA]</scope>
    <source>
        <strain evidence="1 2">CECT 7646</strain>
    </source>
</reference>
<dbReference type="AlphaFoldDB" id="A0A318SXW7"/>
<comment type="caution">
    <text evidence="1">The sequence shown here is derived from an EMBL/GenBank/DDBJ whole genome shotgun (WGS) entry which is preliminary data.</text>
</comment>
<name>A0A318SXW7_9BURK</name>
<dbReference type="Proteomes" id="UP000247540">
    <property type="component" value="Unassembled WGS sequence"/>
</dbReference>
<sequence>MPDKIPAEVSTALAAVAHREGVAADGRVLMQEMELGSSGSRVLLASGTRELCADGNCPYGLFADEGGRYRALLLAMAVAPPKPQALGRLGYPDISVTANDARSELRITQLQWDGRTYRPVGCRLQHTMTEASRGCVPTRVEQAAVVEGPPSRYCVAMRGMIARDAPPPDGQTLLADAFEIRADAYARVEGVRMAGRLQDTELDLLVRCLRHAGAGFERMKEARWSQELTSIGWVARKVKSRGGPVSAALSATFVPAGDYTLISLAVFGDGAAP</sequence>
<dbReference type="EMBL" id="QJTC01000011">
    <property type="protein sequence ID" value="PYE77860.1"/>
    <property type="molecule type" value="Genomic_DNA"/>
</dbReference>
<proteinExistence type="predicted"/>
<protein>
    <submittedName>
        <fullName evidence="1">Uncharacterized protein</fullName>
    </submittedName>
</protein>
<evidence type="ECO:0000313" key="2">
    <source>
        <dbReference type="Proteomes" id="UP000247540"/>
    </source>
</evidence>
<evidence type="ECO:0000313" key="1">
    <source>
        <dbReference type="EMBL" id="PYE77860.1"/>
    </source>
</evidence>
<gene>
    <name evidence="1" type="ORF">DFQ15_1114</name>
</gene>